<keyword evidence="1" id="KW-1133">Transmembrane helix</keyword>
<organism evidence="2 3">
    <name type="scientific">Cyphellophora attinorum</name>
    <dbReference type="NCBI Taxonomy" id="1664694"/>
    <lineage>
        <taxon>Eukaryota</taxon>
        <taxon>Fungi</taxon>
        <taxon>Dikarya</taxon>
        <taxon>Ascomycota</taxon>
        <taxon>Pezizomycotina</taxon>
        <taxon>Eurotiomycetes</taxon>
        <taxon>Chaetothyriomycetidae</taxon>
        <taxon>Chaetothyriales</taxon>
        <taxon>Cyphellophoraceae</taxon>
        <taxon>Cyphellophora</taxon>
    </lineage>
</organism>
<keyword evidence="3" id="KW-1185">Reference proteome</keyword>
<gene>
    <name evidence="2" type="ORF">AB675_8871</name>
</gene>
<protein>
    <submittedName>
        <fullName evidence="2">Uncharacterized protein</fullName>
    </submittedName>
</protein>
<dbReference type="VEuPathDB" id="FungiDB:AB675_8871"/>
<dbReference type="GeneID" id="28741234"/>
<comment type="caution">
    <text evidence="2">The sequence shown here is derived from an EMBL/GenBank/DDBJ whole genome shotgun (WGS) entry which is preliminary data.</text>
</comment>
<evidence type="ECO:0000313" key="3">
    <source>
        <dbReference type="Proteomes" id="UP000038010"/>
    </source>
</evidence>
<evidence type="ECO:0000256" key="1">
    <source>
        <dbReference type="SAM" id="Phobius"/>
    </source>
</evidence>
<proteinExistence type="predicted"/>
<dbReference type="Proteomes" id="UP000038010">
    <property type="component" value="Unassembled WGS sequence"/>
</dbReference>
<keyword evidence="1" id="KW-0472">Membrane</keyword>
<reference evidence="2 3" key="1">
    <citation type="submission" date="2015-06" db="EMBL/GenBank/DDBJ databases">
        <title>Draft genome of the ant-associated black yeast Phialophora attae CBS 131958.</title>
        <authorList>
            <person name="Moreno L.F."/>
            <person name="Stielow B.J."/>
            <person name="de Hoog S."/>
            <person name="Vicente V.A."/>
            <person name="Weiss V.A."/>
            <person name="de Vries M."/>
            <person name="Cruz L.M."/>
            <person name="Souza E.M."/>
        </authorList>
    </citation>
    <scope>NUCLEOTIDE SEQUENCE [LARGE SCALE GENOMIC DNA]</scope>
    <source>
        <strain evidence="2 3">CBS 131958</strain>
    </source>
</reference>
<dbReference type="AlphaFoldDB" id="A0A0N0NIT4"/>
<name>A0A0N0NIT4_9EURO</name>
<evidence type="ECO:0000313" key="2">
    <source>
        <dbReference type="EMBL" id="KPI36108.1"/>
    </source>
</evidence>
<feature type="transmembrane region" description="Helical" evidence="1">
    <location>
        <begin position="12"/>
        <end position="32"/>
    </location>
</feature>
<keyword evidence="1" id="KW-0812">Transmembrane</keyword>
<dbReference type="EMBL" id="LFJN01000033">
    <property type="protein sequence ID" value="KPI36108.1"/>
    <property type="molecule type" value="Genomic_DNA"/>
</dbReference>
<dbReference type="RefSeq" id="XP_017996071.1">
    <property type="nucleotide sequence ID" value="XM_018149355.1"/>
</dbReference>
<sequence length="125" mass="13660">MAEEWGTKEIVGGAILGAATAVLFAVLVKTIIRNIAAKRHEHTEAWLGEQLQPMANRIIHHAVPAIPLTGDVIPQPAPVAIEGNPGWWFWVKAYWRVLRGSERAFQEQLAEIRRHNAGAAGAEAA</sequence>
<accession>A0A0N0NIT4</accession>